<feature type="compositionally biased region" description="Low complexity" evidence="5">
    <location>
        <begin position="105"/>
        <end position="135"/>
    </location>
</feature>
<keyword evidence="3 6" id="KW-1133">Transmembrane helix</keyword>
<comment type="caution">
    <text evidence="7">The sequence shown here is derived from an EMBL/GenBank/DDBJ whole genome shotgun (WGS) entry which is preliminary data.</text>
</comment>
<feature type="compositionally biased region" description="Polar residues" evidence="5">
    <location>
        <begin position="60"/>
        <end position="102"/>
    </location>
</feature>
<evidence type="ECO:0000256" key="2">
    <source>
        <dbReference type="ARBA" id="ARBA00022692"/>
    </source>
</evidence>
<evidence type="ECO:0000256" key="4">
    <source>
        <dbReference type="ARBA" id="ARBA00023136"/>
    </source>
</evidence>
<keyword evidence="2 6" id="KW-0812">Transmembrane</keyword>
<dbReference type="STRING" id="1033810.HLPCO_000965"/>
<reference evidence="7 8" key="2">
    <citation type="journal article" date="2013" name="PLoS ONE">
        <title>INDIGO - INtegrated Data Warehouse of MIcrobial GenOmes with Examples from the Red Sea Extremophiles.</title>
        <authorList>
            <person name="Alam I."/>
            <person name="Antunes A."/>
            <person name="Kamau A.A."/>
            <person name="Ba Alawi W."/>
            <person name="Kalkatawi M."/>
            <person name="Stingl U."/>
            <person name="Bajic V.B."/>
        </authorList>
    </citation>
    <scope>NUCLEOTIDE SEQUENCE [LARGE SCALE GENOMIC DNA]</scope>
    <source>
        <strain evidence="7 8">SSD-17B</strain>
    </source>
</reference>
<feature type="region of interest" description="Disordered" evidence="5">
    <location>
        <begin position="1"/>
        <end position="167"/>
    </location>
</feature>
<feature type="compositionally biased region" description="Basic and acidic residues" evidence="5">
    <location>
        <begin position="16"/>
        <end position="27"/>
    </location>
</feature>
<reference evidence="7 8" key="1">
    <citation type="journal article" date="2011" name="J. Bacteriol.">
        <title>Genome sequence of Haloplasma contractile, an unusual contractile bacterium from a deep-sea anoxic brine lake.</title>
        <authorList>
            <person name="Antunes A."/>
            <person name="Alam I."/>
            <person name="El Dorry H."/>
            <person name="Siam R."/>
            <person name="Robertson A."/>
            <person name="Bajic V.B."/>
            <person name="Stingl U."/>
        </authorList>
    </citation>
    <scope>NUCLEOTIDE SEQUENCE [LARGE SCALE GENOMIC DNA]</scope>
    <source>
        <strain evidence="7 8">SSD-17B</strain>
    </source>
</reference>
<accession>U2EF79</accession>
<feature type="transmembrane region" description="Helical" evidence="6">
    <location>
        <begin position="185"/>
        <end position="212"/>
    </location>
</feature>
<feature type="compositionally biased region" description="Basic and acidic residues" evidence="5">
    <location>
        <begin position="39"/>
        <end position="59"/>
    </location>
</feature>
<comment type="subcellular location">
    <subcellularLocation>
        <location evidence="1">Membrane</location>
        <topology evidence="1">Multi-pass membrane protein</topology>
    </subcellularLocation>
</comment>
<evidence type="ECO:0000256" key="1">
    <source>
        <dbReference type="ARBA" id="ARBA00004141"/>
    </source>
</evidence>
<feature type="transmembrane region" description="Helical" evidence="6">
    <location>
        <begin position="266"/>
        <end position="287"/>
    </location>
</feature>
<evidence type="ECO:0000256" key="6">
    <source>
        <dbReference type="SAM" id="Phobius"/>
    </source>
</evidence>
<dbReference type="InParanoid" id="U2EF79"/>
<keyword evidence="8" id="KW-1185">Reference proteome</keyword>
<feature type="transmembrane region" description="Helical" evidence="6">
    <location>
        <begin position="233"/>
        <end position="254"/>
    </location>
</feature>
<dbReference type="EMBL" id="AFNU02000002">
    <property type="protein sequence ID" value="ERJ13336.1"/>
    <property type="molecule type" value="Genomic_DNA"/>
</dbReference>
<dbReference type="RefSeq" id="WP_008826671.1">
    <property type="nucleotide sequence ID" value="NZ_AFNU02000002.1"/>
</dbReference>
<proteinExistence type="predicted"/>
<evidence type="ECO:0000256" key="3">
    <source>
        <dbReference type="ARBA" id="ARBA00022989"/>
    </source>
</evidence>
<organism evidence="7 8">
    <name type="scientific">Haloplasma contractile SSD-17B</name>
    <dbReference type="NCBI Taxonomy" id="1033810"/>
    <lineage>
        <taxon>Bacteria</taxon>
        <taxon>Bacillati</taxon>
        <taxon>Mycoplasmatota</taxon>
        <taxon>Mollicutes</taxon>
        <taxon>Haloplasmatales</taxon>
        <taxon>Haloplasmataceae</taxon>
        <taxon>Haloplasma</taxon>
    </lineage>
</organism>
<dbReference type="InterPro" id="IPR019109">
    <property type="entry name" value="MamF_MmsF"/>
</dbReference>
<evidence type="ECO:0000256" key="5">
    <source>
        <dbReference type="SAM" id="MobiDB-lite"/>
    </source>
</evidence>
<dbReference type="Proteomes" id="UP000005707">
    <property type="component" value="Unassembled WGS sequence"/>
</dbReference>
<evidence type="ECO:0000313" key="8">
    <source>
        <dbReference type="Proteomes" id="UP000005707"/>
    </source>
</evidence>
<gene>
    <name evidence="7" type="ORF">HLPCO_000965</name>
</gene>
<feature type="compositionally biased region" description="Polar residues" evidence="5">
    <location>
        <begin position="143"/>
        <end position="160"/>
    </location>
</feature>
<sequence>MAEEFKFNEKTGMYEIVKKDKNEKDQNKNQSGTNTENRYGAERDYNTTDRFDPKIDTVEHGNQQKSSIETNQQGSNQRKNQESCTSAQPTRTNSTNQTYTRQSHTRSINQNNNNTESHSNYHSSSHSHPYNTPSSEYDENKANSKQSQGNSHGNQSGHQYNQSQNRRSNNGIEEILENDQTMGTLVWVGTMVGAFVLNIFFIVIPLVFYVLYEKKSEFVRAHSKEALNVSISFIIYGLGFTVAGFMLSGILMVVNPFFMLGTVSTIISILLVSVYGLVVGIQGAMAANKNELYRAPLTIRFLK</sequence>
<keyword evidence="4 6" id="KW-0472">Membrane</keyword>
<evidence type="ECO:0000313" key="7">
    <source>
        <dbReference type="EMBL" id="ERJ13336.1"/>
    </source>
</evidence>
<dbReference type="Pfam" id="PF09685">
    <property type="entry name" value="MamF_MmsF"/>
    <property type="match status" value="1"/>
</dbReference>
<dbReference type="AlphaFoldDB" id="U2EF79"/>
<protein>
    <submittedName>
        <fullName evidence="7">Tic20-like protein</fullName>
    </submittedName>
</protein>
<name>U2EF79_9MOLU</name>
<dbReference type="OrthoDB" id="9808930at2"/>